<dbReference type="AlphaFoldDB" id="A0AAV9QWS9"/>
<dbReference type="Proteomes" id="UP001311232">
    <property type="component" value="Unassembled WGS sequence"/>
</dbReference>
<comment type="caution">
    <text evidence="2">The sequence shown here is derived from an EMBL/GenBank/DDBJ whole genome shotgun (WGS) entry which is preliminary data.</text>
</comment>
<evidence type="ECO:0000313" key="2">
    <source>
        <dbReference type="EMBL" id="KAK5600885.1"/>
    </source>
</evidence>
<name>A0AAV9QWS9_9TELE</name>
<organism evidence="2 3">
    <name type="scientific">Crenichthys baileyi</name>
    <name type="common">White River springfish</name>
    <dbReference type="NCBI Taxonomy" id="28760"/>
    <lineage>
        <taxon>Eukaryota</taxon>
        <taxon>Metazoa</taxon>
        <taxon>Chordata</taxon>
        <taxon>Craniata</taxon>
        <taxon>Vertebrata</taxon>
        <taxon>Euteleostomi</taxon>
        <taxon>Actinopterygii</taxon>
        <taxon>Neopterygii</taxon>
        <taxon>Teleostei</taxon>
        <taxon>Neoteleostei</taxon>
        <taxon>Acanthomorphata</taxon>
        <taxon>Ovalentaria</taxon>
        <taxon>Atherinomorphae</taxon>
        <taxon>Cyprinodontiformes</taxon>
        <taxon>Goodeidae</taxon>
        <taxon>Crenichthys</taxon>
    </lineage>
</organism>
<protein>
    <submittedName>
        <fullName evidence="2">Uncharacterized protein</fullName>
    </submittedName>
</protein>
<feature type="region of interest" description="Disordered" evidence="1">
    <location>
        <begin position="48"/>
        <end position="85"/>
    </location>
</feature>
<gene>
    <name evidence="2" type="ORF">CRENBAI_007953</name>
</gene>
<sequence length="155" mass="15582">GFLDGLPPLPAPVPGPVLKGSEEELPPFLVPVSEEFVEDLSPLPVPVPEGCEDAPSLPAVPQRLCRRSPRPRQSSQQSPHCGSPGPTAGLQIIGSYVAGLLSSYIASLLSSCVAGLLVTCPYVAGLLIAGSAGDGLRAGCLNFGSAAGTASEPAA</sequence>
<evidence type="ECO:0000256" key="1">
    <source>
        <dbReference type="SAM" id="MobiDB-lite"/>
    </source>
</evidence>
<feature type="non-terminal residue" evidence="2">
    <location>
        <position position="1"/>
    </location>
</feature>
<accession>A0AAV9QWS9</accession>
<reference evidence="2 3" key="1">
    <citation type="submission" date="2021-06" db="EMBL/GenBank/DDBJ databases">
        <authorList>
            <person name="Palmer J.M."/>
        </authorList>
    </citation>
    <scope>NUCLEOTIDE SEQUENCE [LARGE SCALE GENOMIC DNA]</scope>
    <source>
        <strain evidence="2 3">MEX-2019</strain>
        <tissue evidence="2">Muscle</tissue>
    </source>
</reference>
<dbReference type="EMBL" id="JAHHUM010002759">
    <property type="protein sequence ID" value="KAK5600885.1"/>
    <property type="molecule type" value="Genomic_DNA"/>
</dbReference>
<keyword evidence="3" id="KW-1185">Reference proteome</keyword>
<evidence type="ECO:0000313" key="3">
    <source>
        <dbReference type="Proteomes" id="UP001311232"/>
    </source>
</evidence>
<proteinExistence type="predicted"/>